<comment type="caution">
    <text evidence="8">The sequence shown here is derived from an EMBL/GenBank/DDBJ whole genome shotgun (WGS) entry which is preliminary data.</text>
</comment>
<evidence type="ECO:0000256" key="4">
    <source>
        <dbReference type="ARBA" id="ARBA00023242"/>
    </source>
</evidence>
<dbReference type="InterPro" id="IPR051127">
    <property type="entry name" value="Fungal_SecMet_Regulators"/>
</dbReference>
<dbReference type="PROSITE" id="PS50048">
    <property type="entry name" value="ZN2_CY6_FUNGAL_2"/>
    <property type="match status" value="1"/>
</dbReference>
<proteinExistence type="predicted"/>
<dbReference type="SMART" id="SM00906">
    <property type="entry name" value="Fungal_trans"/>
    <property type="match status" value="1"/>
</dbReference>
<dbReference type="InterPro" id="IPR001138">
    <property type="entry name" value="Zn2Cys6_DnaBD"/>
</dbReference>
<evidence type="ECO:0000313" key="8">
    <source>
        <dbReference type="EMBL" id="KAK0743009.1"/>
    </source>
</evidence>
<protein>
    <recommendedName>
        <fullName evidence="7">Zn(2)-C6 fungal-type domain-containing protein</fullName>
    </recommendedName>
</protein>
<keyword evidence="4" id="KW-0539">Nucleus</keyword>
<feature type="region of interest" description="Disordered" evidence="6">
    <location>
        <begin position="90"/>
        <end position="129"/>
    </location>
</feature>
<feature type="domain" description="Zn(2)-C6 fungal-type" evidence="7">
    <location>
        <begin position="137"/>
        <end position="166"/>
    </location>
</feature>
<dbReference type="GO" id="GO:0000981">
    <property type="term" value="F:DNA-binding transcription factor activity, RNA polymerase II-specific"/>
    <property type="evidence" value="ECO:0007669"/>
    <property type="project" value="InterPro"/>
</dbReference>
<dbReference type="Pfam" id="PF00172">
    <property type="entry name" value="Zn_clus"/>
    <property type="match status" value="1"/>
</dbReference>
<evidence type="ECO:0000256" key="1">
    <source>
        <dbReference type="ARBA" id="ARBA00022723"/>
    </source>
</evidence>
<evidence type="ECO:0000256" key="6">
    <source>
        <dbReference type="SAM" id="MobiDB-lite"/>
    </source>
</evidence>
<reference evidence="8" key="1">
    <citation type="submission" date="2023-06" db="EMBL/GenBank/DDBJ databases">
        <title>Genome-scale phylogeny and comparative genomics of the fungal order Sordariales.</title>
        <authorList>
            <consortium name="Lawrence Berkeley National Laboratory"/>
            <person name="Hensen N."/>
            <person name="Bonometti L."/>
            <person name="Westerberg I."/>
            <person name="Brannstrom I.O."/>
            <person name="Guillou S."/>
            <person name="Cros-Aarteil S."/>
            <person name="Calhoun S."/>
            <person name="Haridas S."/>
            <person name="Kuo A."/>
            <person name="Mondo S."/>
            <person name="Pangilinan J."/>
            <person name="Riley R."/>
            <person name="LaButti K."/>
            <person name="Andreopoulos B."/>
            <person name="Lipzen A."/>
            <person name="Chen C."/>
            <person name="Yanf M."/>
            <person name="Daum C."/>
            <person name="Ng V."/>
            <person name="Clum A."/>
            <person name="Steindorff A."/>
            <person name="Ohm R."/>
            <person name="Martin F."/>
            <person name="Silar P."/>
            <person name="Natvig D."/>
            <person name="Lalanne C."/>
            <person name="Gautier V."/>
            <person name="Ament-velasquez S.L."/>
            <person name="Kruys A."/>
            <person name="Hutchinson M.I."/>
            <person name="Powell A.J."/>
            <person name="Barry K."/>
            <person name="Miller A.N."/>
            <person name="Grigoriev I.V."/>
            <person name="Debuchy R."/>
            <person name="Gladieux P."/>
            <person name="Thoren M.H."/>
            <person name="Johannesson H."/>
        </authorList>
    </citation>
    <scope>NUCLEOTIDE SEQUENCE</scope>
    <source>
        <strain evidence="8">SMH3187-1</strain>
    </source>
</reference>
<dbReference type="PANTHER" id="PTHR47424:SF5">
    <property type="entry name" value="ZN(II)2CYS6 TRANSCRIPTION FACTOR (EUROFUNG)"/>
    <property type="match status" value="1"/>
</dbReference>
<feature type="compositionally biased region" description="Low complexity" evidence="6">
    <location>
        <begin position="226"/>
        <end position="239"/>
    </location>
</feature>
<keyword evidence="1" id="KW-0479">Metal-binding</keyword>
<dbReference type="GO" id="GO:0006351">
    <property type="term" value="P:DNA-templated transcription"/>
    <property type="evidence" value="ECO:0007669"/>
    <property type="project" value="InterPro"/>
</dbReference>
<evidence type="ECO:0000313" key="9">
    <source>
        <dbReference type="Proteomes" id="UP001172155"/>
    </source>
</evidence>
<dbReference type="PANTHER" id="PTHR47424">
    <property type="entry name" value="REGULATORY PROTEIN GAL4"/>
    <property type="match status" value="1"/>
</dbReference>
<evidence type="ECO:0000256" key="3">
    <source>
        <dbReference type="ARBA" id="ARBA00023163"/>
    </source>
</evidence>
<dbReference type="PROSITE" id="PS00463">
    <property type="entry name" value="ZN2_CY6_FUNGAL_1"/>
    <property type="match status" value="1"/>
</dbReference>
<keyword evidence="3" id="KW-0804">Transcription</keyword>
<dbReference type="InterPro" id="IPR007219">
    <property type="entry name" value="XnlR_reg_dom"/>
</dbReference>
<dbReference type="GO" id="GO:0005634">
    <property type="term" value="C:nucleus"/>
    <property type="evidence" value="ECO:0007669"/>
    <property type="project" value="TreeGrafter"/>
</dbReference>
<feature type="compositionally biased region" description="Polar residues" evidence="6">
    <location>
        <begin position="290"/>
        <end position="303"/>
    </location>
</feature>
<feature type="region of interest" description="Disordered" evidence="6">
    <location>
        <begin position="1"/>
        <end position="75"/>
    </location>
</feature>
<dbReference type="EMBL" id="JAUKUD010000005">
    <property type="protein sequence ID" value="KAK0743009.1"/>
    <property type="molecule type" value="Genomic_DNA"/>
</dbReference>
<dbReference type="AlphaFoldDB" id="A0AA40K1Y9"/>
<evidence type="ECO:0000256" key="5">
    <source>
        <dbReference type="SAM" id="Coils"/>
    </source>
</evidence>
<keyword evidence="5" id="KW-0175">Coiled coil</keyword>
<dbReference type="GO" id="GO:0000435">
    <property type="term" value="P:positive regulation of transcription from RNA polymerase II promoter by galactose"/>
    <property type="evidence" value="ECO:0007669"/>
    <property type="project" value="TreeGrafter"/>
</dbReference>
<dbReference type="GO" id="GO:0000978">
    <property type="term" value="F:RNA polymerase II cis-regulatory region sequence-specific DNA binding"/>
    <property type="evidence" value="ECO:0007669"/>
    <property type="project" value="TreeGrafter"/>
</dbReference>
<keyword evidence="9" id="KW-1185">Reference proteome</keyword>
<feature type="region of interest" description="Disordered" evidence="6">
    <location>
        <begin position="745"/>
        <end position="800"/>
    </location>
</feature>
<feature type="compositionally biased region" description="Pro residues" evidence="6">
    <location>
        <begin position="215"/>
        <end position="225"/>
    </location>
</feature>
<dbReference type="Pfam" id="PF04082">
    <property type="entry name" value="Fungal_trans"/>
    <property type="match status" value="1"/>
</dbReference>
<feature type="compositionally biased region" description="Low complexity" evidence="6">
    <location>
        <begin position="17"/>
        <end position="43"/>
    </location>
</feature>
<name>A0AA40K1Y9_9PEZI</name>
<feature type="coiled-coil region" evidence="5">
    <location>
        <begin position="181"/>
        <end position="208"/>
    </location>
</feature>
<dbReference type="Gene3D" id="4.10.240.10">
    <property type="entry name" value="Zn(2)-C6 fungal-type DNA-binding domain"/>
    <property type="match status" value="1"/>
</dbReference>
<dbReference type="CDD" id="cd12148">
    <property type="entry name" value="fungal_TF_MHR"/>
    <property type="match status" value="1"/>
</dbReference>
<dbReference type="Proteomes" id="UP001172155">
    <property type="component" value="Unassembled WGS sequence"/>
</dbReference>
<keyword evidence="2" id="KW-0805">Transcription regulation</keyword>
<dbReference type="SMART" id="SM00066">
    <property type="entry name" value="GAL4"/>
    <property type="match status" value="1"/>
</dbReference>
<dbReference type="InterPro" id="IPR036864">
    <property type="entry name" value="Zn2-C6_fun-type_DNA-bd_sf"/>
</dbReference>
<organism evidence="8 9">
    <name type="scientific">Schizothecium vesticola</name>
    <dbReference type="NCBI Taxonomy" id="314040"/>
    <lineage>
        <taxon>Eukaryota</taxon>
        <taxon>Fungi</taxon>
        <taxon>Dikarya</taxon>
        <taxon>Ascomycota</taxon>
        <taxon>Pezizomycotina</taxon>
        <taxon>Sordariomycetes</taxon>
        <taxon>Sordariomycetidae</taxon>
        <taxon>Sordariales</taxon>
        <taxon>Schizotheciaceae</taxon>
        <taxon>Schizothecium</taxon>
    </lineage>
</organism>
<feature type="compositionally biased region" description="Low complexity" evidence="6">
    <location>
        <begin position="91"/>
        <end position="102"/>
    </location>
</feature>
<dbReference type="GO" id="GO:0008270">
    <property type="term" value="F:zinc ion binding"/>
    <property type="evidence" value="ECO:0007669"/>
    <property type="project" value="InterPro"/>
</dbReference>
<dbReference type="CDD" id="cd00067">
    <property type="entry name" value="GAL4"/>
    <property type="match status" value="1"/>
</dbReference>
<feature type="region of interest" description="Disordered" evidence="6">
    <location>
        <begin position="215"/>
        <end position="239"/>
    </location>
</feature>
<accession>A0AA40K1Y9</accession>
<sequence length="868" mass="95699">MDLLEAQQKEIRSFLEPAPLAVGSSASGSSATGGAAAPTAGYSPGTGAGVGPLRPISHHHAVPSRSAPGDNSAHTSSHYYAHQLDLSPQIASSPTATVATSSGKRRAEDDDYDVDGAAGSGSAKQQRSKRNRYISIACNECKRRKIKCNGQTPCQRCGHLSLQCLYTPNCCSSSFKDSDEFRHMTDQVNDLQRQVTDLVENLNLLRQEQLRLAPIPPDRILPPPTITTSSSPSASSIPSLSMSRSLHSFRVPPSFHGPTSMGFTVDVAKNTLHNMGYSELRDLGEDGNGQREQTPQGSPSRDQALSMEDTPFQRTRDPLWELDKDEMVRLCRVYEEEVGIMYPVVPINTVIMHAKTLAEWMEAAGGNDLTAFHLQDDGITESRTQLVKIIICCALTVEEHGNSSRASRLYETIQPQVDKTLMNDPADVSKLPFLALCAGYRFLSNDEILAWRMMGHVARLCLELGLHRREGFEKISDPDERKTALSMFWSVYMLDRRWSFSTGLPFVCHDDMIDPKLPYPEKQPYLLAMISYSKLAAKIWKLVDYFEPAVIRELKPKDFEDLDRQILEWYDSVPEEIRAVSIEDIPLPSAPAYDLGRLRIWTLLRLNQIRIWLYTPVLHSASSIEANQPLALTAVRLAKETIRFLTHLNNATNLYRRIQVFYHQFLTSAIAVLFLASTHAPVMFSASCRNEFYMALDLIKDMSGRSWVSQRLWRTVRSLKAYAPRLGMEEDRHSHEGSGLPMNMMPNGGGRASSSRSPVPGMAAPYGDTPNRGGGRGASRGSMSTPTTAHVKLSPSEDQNNGLRLGSAMGVLYEGFLGAVGAGGASAPADMVPSRAGLTAMVSPDGGHYMGSQGIPDGSVYQQLRDMF</sequence>
<dbReference type="SUPFAM" id="SSF57701">
    <property type="entry name" value="Zn2/Cys6 DNA-binding domain"/>
    <property type="match status" value="1"/>
</dbReference>
<feature type="region of interest" description="Disordered" evidence="6">
    <location>
        <begin position="279"/>
        <end position="316"/>
    </location>
</feature>
<gene>
    <name evidence="8" type="ORF">B0T18DRAFT_328120</name>
</gene>
<evidence type="ECO:0000256" key="2">
    <source>
        <dbReference type="ARBA" id="ARBA00023015"/>
    </source>
</evidence>
<evidence type="ECO:0000259" key="7">
    <source>
        <dbReference type="PROSITE" id="PS50048"/>
    </source>
</evidence>